<evidence type="ECO:0000313" key="5">
    <source>
        <dbReference type="Proteomes" id="UP000515928"/>
    </source>
</evidence>
<sequence>MKNRKIKVSLLAMLMFITFGMSIEASGGQISSGNVVSCNGQLYGSHGPDNHWHRASKKGNRYYPDGDNLGYSNPCGGGSAPAPASNNSEQKRVAAEKSEAARVENERIAAEKAEAKRIEDERIEAERLEAEKLEAERLEKERLEEEQRAKEEKERLESVEIDNIKLETKTKGFVPLNLNQSNIYLAEQPFPTNIQVDLKNKDASYKVEMDKSENFKESKINVEVTSEDESKSKKYVYSIIYIDENMKFDDYKITVISSGENIELSPGGNFMKISNKDYKHIKKFNIQGLKVNDTSIGGKELEFNEEENIIEVTTLSGRFSIPLEVESSGSVAVGVAVTATGAAAGAFGVHTYLKKKRK</sequence>
<protein>
    <recommendedName>
        <fullName evidence="6">YHYH domain-containing protein</fullName>
    </recommendedName>
</protein>
<feature type="region of interest" description="Disordered" evidence="1">
    <location>
        <begin position="73"/>
        <end position="106"/>
    </location>
</feature>
<organism evidence="4 5">
    <name type="scientific">Erysipelothrix inopinata</name>
    <dbReference type="NCBI Taxonomy" id="225084"/>
    <lineage>
        <taxon>Bacteria</taxon>
        <taxon>Bacillati</taxon>
        <taxon>Bacillota</taxon>
        <taxon>Erysipelotrichia</taxon>
        <taxon>Erysipelotrichales</taxon>
        <taxon>Erysipelotrichaceae</taxon>
        <taxon>Erysipelothrix</taxon>
    </lineage>
</organism>
<gene>
    <name evidence="4" type="ORF">H9L01_02395</name>
</gene>
<evidence type="ECO:0000256" key="3">
    <source>
        <dbReference type="SAM" id="SignalP"/>
    </source>
</evidence>
<keyword evidence="2" id="KW-0812">Transmembrane</keyword>
<keyword evidence="2" id="KW-1133">Transmembrane helix</keyword>
<feature type="chain" id="PRO_5028953793" description="YHYH domain-containing protein" evidence="3">
    <location>
        <begin position="26"/>
        <end position="358"/>
    </location>
</feature>
<keyword evidence="2" id="KW-0472">Membrane</keyword>
<evidence type="ECO:0000313" key="4">
    <source>
        <dbReference type="EMBL" id="QNN61236.1"/>
    </source>
</evidence>
<keyword evidence="3" id="KW-0732">Signal</keyword>
<keyword evidence="5" id="KW-1185">Reference proteome</keyword>
<reference evidence="4 5" key="1">
    <citation type="submission" date="2020-08" db="EMBL/GenBank/DDBJ databases">
        <title>Genome sequence of Erysipelothrix inopinata DSM 15511T.</title>
        <authorList>
            <person name="Hyun D.-W."/>
            <person name="Bae J.-W."/>
        </authorList>
    </citation>
    <scope>NUCLEOTIDE SEQUENCE [LARGE SCALE GENOMIC DNA]</scope>
    <source>
        <strain evidence="4 5">DSM 15511</strain>
    </source>
</reference>
<name>A0A7G9S061_9FIRM</name>
<evidence type="ECO:0000256" key="2">
    <source>
        <dbReference type="SAM" id="Phobius"/>
    </source>
</evidence>
<dbReference type="Proteomes" id="UP000515928">
    <property type="component" value="Chromosome"/>
</dbReference>
<dbReference type="KEGG" id="eio:H9L01_02395"/>
<dbReference type="EMBL" id="CP060715">
    <property type="protein sequence ID" value="QNN61236.1"/>
    <property type="molecule type" value="Genomic_DNA"/>
</dbReference>
<proteinExistence type="predicted"/>
<evidence type="ECO:0008006" key="6">
    <source>
        <dbReference type="Google" id="ProtNLM"/>
    </source>
</evidence>
<dbReference type="AlphaFoldDB" id="A0A7G9S061"/>
<feature type="signal peptide" evidence="3">
    <location>
        <begin position="1"/>
        <end position="25"/>
    </location>
</feature>
<feature type="transmembrane region" description="Helical" evidence="2">
    <location>
        <begin position="331"/>
        <end position="353"/>
    </location>
</feature>
<evidence type="ECO:0000256" key="1">
    <source>
        <dbReference type="SAM" id="MobiDB-lite"/>
    </source>
</evidence>
<feature type="compositionally biased region" description="Basic and acidic residues" evidence="1">
    <location>
        <begin position="89"/>
        <end position="106"/>
    </location>
</feature>
<accession>A0A7G9S061</accession>
<dbReference type="RefSeq" id="WP_187534438.1">
    <property type="nucleotide sequence ID" value="NZ_CBCSHU010000001.1"/>
</dbReference>